<name>A0AAD6R0I9_9ROSI</name>
<protein>
    <submittedName>
        <fullName evidence="2">Uncharacterized protein</fullName>
    </submittedName>
</protein>
<keyword evidence="3" id="KW-1185">Reference proteome</keyword>
<feature type="region of interest" description="Disordered" evidence="1">
    <location>
        <begin position="1"/>
        <end position="27"/>
    </location>
</feature>
<accession>A0AAD6R0I9</accession>
<dbReference type="AlphaFoldDB" id="A0AAD6R0I9"/>
<dbReference type="Proteomes" id="UP001164929">
    <property type="component" value="Chromosome 4"/>
</dbReference>
<evidence type="ECO:0000313" key="3">
    <source>
        <dbReference type="Proteomes" id="UP001164929"/>
    </source>
</evidence>
<organism evidence="2 3">
    <name type="scientific">Populus alba x Populus x berolinensis</name>
    <dbReference type="NCBI Taxonomy" id="444605"/>
    <lineage>
        <taxon>Eukaryota</taxon>
        <taxon>Viridiplantae</taxon>
        <taxon>Streptophyta</taxon>
        <taxon>Embryophyta</taxon>
        <taxon>Tracheophyta</taxon>
        <taxon>Spermatophyta</taxon>
        <taxon>Magnoliopsida</taxon>
        <taxon>eudicotyledons</taxon>
        <taxon>Gunneridae</taxon>
        <taxon>Pentapetalae</taxon>
        <taxon>rosids</taxon>
        <taxon>fabids</taxon>
        <taxon>Malpighiales</taxon>
        <taxon>Salicaceae</taxon>
        <taxon>Saliceae</taxon>
        <taxon>Populus</taxon>
    </lineage>
</organism>
<evidence type="ECO:0000313" key="2">
    <source>
        <dbReference type="EMBL" id="KAJ7000047.1"/>
    </source>
</evidence>
<dbReference type="EMBL" id="JAQIZT010000004">
    <property type="protein sequence ID" value="KAJ7000047.1"/>
    <property type="molecule type" value="Genomic_DNA"/>
</dbReference>
<feature type="compositionally biased region" description="Basic and acidic residues" evidence="1">
    <location>
        <begin position="1"/>
        <end position="11"/>
    </location>
</feature>
<gene>
    <name evidence="2" type="ORF">NC653_010725</name>
</gene>
<reference evidence="2 3" key="1">
    <citation type="journal article" date="2023" name="Mol. Ecol. Resour.">
        <title>Chromosome-level genome assembly of a triploid poplar Populus alba 'Berolinensis'.</title>
        <authorList>
            <person name="Chen S."/>
            <person name="Yu Y."/>
            <person name="Wang X."/>
            <person name="Wang S."/>
            <person name="Zhang T."/>
            <person name="Zhou Y."/>
            <person name="He R."/>
            <person name="Meng N."/>
            <person name="Wang Y."/>
            <person name="Liu W."/>
            <person name="Liu Z."/>
            <person name="Liu J."/>
            <person name="Guo Q."/>
            <person name="Huang H."/>
            <person name="Sederoff R.R."/>
            <person name="Wang G."/>
            <person name="Qu G."/>
            <person name="Chen S."/>
        </authorList>
    </citation>
    <scope>NUCLEOTIDE SEQUENCE [LARGE SCALE GENOMIC DNA]</scope>
    <source>
        <strain evidence="2">SC-2020</strain>
    </source>
</reference>
<evidence type="ECO:0000256" key="1">
    <source>
        <dbReference type="SAM" id="MobiDB-lite"/>
    </source>
</evidence>
<comment type="caution">
    <text evidence="2">The sequence shown here is derived from an EMBL/GenBank/DDBJ whole genome shotgun (WGS) entry which is preliminary data.</text>
</comment>
<proteinExistence type="predicted"/>
<sequence length="135" mass="14984">MGWIKTDEPKAMTEGLSELDSSNGAEGIENESVKSKLWTRGGPLLPLGSSSLNSLLSLCCRKRRPFHGSCAHVNPDSTNEKIRREELEQVADKNLILYIASILKWTGRCQAEMDKTALKYQKIKVAVAYISDKTS</sequence>